<feature type="region of interest" description="Disordered" evidence="2">
    <location>
        <begin position="1"/>
        <end position="112"/>
    </location>
</feature>
<feature type="compositionally biased region" description="Acidic residues" evidence="2">
    <location>
        <begin position="300"/>
        <end position="312"/>
    </location>
</feature>
<dbReference type="RefSeq" id="WP_127692882.1">
    <property type="nucleotide sequence ID" value="NZ_SACQ01000001.1"/>
</dbReference>
<feature type="region of interest" description="Disordered" evidence="2">
    <location>
        <begin position="265"/>
        <end position="312"/>
    </location>
</feature>
<name>A0A437QDW6_9GAMM</name>
<feature type="compositionally biased region" description="Acidic residues" evidence="2">
    <location>
        <begin position="22"/>
        <end position="34"/>
    </location>
</feature>
<evidence type="ECO:0000256" key="1">
    <source>
        <dbReference type="SAM" id="Coils"/>
    </source>
</evidence>
<keyword evidence="1" id="KW-0175">Coiled coil</keyword>
<proteinExistence type="predicted"/>
<feature type="compositionally biased region" description="Basic and acidic residues" evidence="2">
    <location>
        <begin position="271"/>
        <end position="282"/>
    </location>
</feature>
<feature type="compositionally biased region" description="Acidic residues" evidence="2">
    <location>
        <begin position="72"/>
        <end position="85"/>
    </location>
</feature>
<evidence type="ECO:0000256" key="2">
    <source>
        <dbReference type="SAM" id="MobiDB-lite"/>
    </source>
</evidence>
<feature type="coiled-coil region" evidence="1">
    <location>
        <begin position="114"/>
        <end position="141"/>
    </location>
</feature>
<organism evidence="3 4">
    <name type="scientific">Neptunomonas marina</name>
    <dbReference type="NCBI Taxonomy" id="1815562"/>
    <lineage>
        <taxon>Bacteria</taxon>
        <taxon>Pseudomonadati</taxon>
        <taxon>Pseudomonadota</taxon>
        <taxon>Gammaproteobacteria</taxon>
        <taxon>Oceanospirillales</taxon>
        <taxon>Oceanospirillaceae</taxon>
        <taxon>Neptunomonas</taxon>
    </lineage>
</organism>
<feature type="compositionally biased region" description="Polar residues" evidence="2">
    <location>
        <begin position="1"/>
        <end position="14"/>
    </location>
</feature>
<dbReference type="EMBL" id="SACQ01000001">
    <property type="protein sequence ID" value="RVU32714.1"/>
    <property type="molecule type" value="Genomic_DNA"/>
</dbReference>
<reference evidence="3 4" key="1">
    <citation type="submission" date="2019-01" db="EMBL/GenBank/DDBJ databases">
        <authorList>
            <person name="Chen W.-M."/>
        </authorList>
    </citation>
    <scope>NUCLEOTIDE SEQUENCE [LARGE SCALE GENOMIC DNA]</scope>
    <source>
        <strain evidence="3 4">HPM-16</strain>
    </source>
</reference>
<evidence type="ECO:0000313" key="4">
    <source>
        <dbReference type="Proteomes" id="UP000282818"/>
    </source>
</evidence>
<dbReference type="AlphaFoldDB" id="A0A437QDW6"/>
<evidence type="ECO:0000313" key="3">
    <source>
        <dbReference type="EMBL" id="RVU32714.1"/>
    </source>
</evidence>
<protein>
    <submittedName>
        <fullName evidence="3">Uncharacterized protein</fullName>
    </submittedName>
</protein>
<accession>A0A437QDW6</accession>
<feature type="compositionally biased region" description="Basic and acidic residues" evidence="2">
    <location>
        <begin position="57"/>
        <end position="71"/>
    </location>
</feature>
<dbReference type="Proteomes" id="UP000282818">
    <property type="component" value="Unassembled WGS sequence"/>
</dbReference>
<gene>
    <name evidence="3" type="ORF">EOE65_03400</name>
</gene>
<sequence length="312" mass="34981">MHQEESQPTETQMPAETREASPEDNFDAAFDEFSGESPVDSETYDERTHQADQALEQPRDSQGRFANKEAAAEAEAEGGDQEETDTGAADSASGVESTAGTDWDSKDNPWKHRYQSEMGRVPTLQRQINELQRQLQANQVAAPAQQEQAVLSEQDMSALAETFPEAARAIQAQAAQLQQLSTSYQQLQNQVVPIQEQAQHQQHQMQAQLLDQQFPGWQQTVSTAEFTDWISSQPAHVQELMNSNDASEAAYLLNGFNQHQDYQKLQQTQQEQHRKANRDRKLSQSQTLPAKGHAQRSAAEDDFDSAFDEFAD</sequence>
<keyword evidence="4" id="KW-1185">Reference proteome</keyword>
<comment type="caution">
    <text evidence="3">The sequence shown here is derived from an EMBL/GenBank/DDBJ whole genome shotgun (WGS) entry which is preliminary data.</text>
</comment>